<dbReference type="AlphaFoldDB" id="A0A9X6X0N9"/>
<accession>A0A9X6X0N9</accession>
<dbReference type="Proteomes" id="UP000224413">
    <property type="component" value="Unassembled WGS sequence"/>
</dbReference>
<evidence type="ECO:0000313" key="1">
    <source>
        <dbReference type="EMBL" id="PFK18833.1"/>
    </source>
</evidence>
<protein>
    <submittedName>
        <fullName evidence="1">Uncharacterized protein</fullName>
    </submittedName>
</protein>
<sequence length="204" mass="24412">MKLESLIIRNKEVFEVWNTKLNQMFFTDFSLPHQVFKKEYRHYMFGEFDFLMYDVGWEKIRRMAQITNDSFVIMGVLDPHPQKYYYKEFGYYNWLKLPCNLKGAQYIDVLEAYPKDSLADSIMYNSSIIVWFPPSKEWIVVGDRDYGISILAIKDDSELKDNLTSFSAWRALNDDVLSWISLNFDDELLYKEFIENILKNYSNN</sequence>
<name>A0A9X6X0N9_BACCE</name>
<proteinExistence type="predicted"/>
<organism evidence="1 2">
    <name type="scientific">Bacillus cereus</name>
    <dbReference type="NCBI Taxonomy" id="1396"/>
    <lineage>
        <taxon>Bacteria</taxon>
        <taxon>Bacillati</taxon>
        <taxon>Bacillota</taxon>
        <taxon>Bacilli</taxon>
        <taxon>Bacillales</taxon>
        <taxon>Bacillaceae</taxon>
        <taxon>Bacillus</taxon>
        <taxon>Bacillus cereus group</taxon>
    </lineage>
</organism>
<dbReference type="RefSeq" id="WP_098583363.1">
    <property type="nucleotide sequence ID" value="NZ_NUWJ01000102.1"/>
</dbReference>
<comment type="caution">
    <text evidence="1">The sequence shown here is derived from an EMBL/GenBank/DDBJ whole genome shotgun (WGS) entry which is preliminary data.</text>
</comment>
<gene>
    <name evidence="1" type="ORF">COI98_12195</name>
</gene>
<evidence type="ECO:0000313" key="2">
    <source>
        <dbReference type="Proteomes" id="UP000224413"/>
    </source>
</evidence>
<dbReference type="EMBL" id="NUWJ01000102">
    <property type="protein sequence ID" value="PFK18833.1"/>
    <property type="molecule type" value="Genomic_DNA"/>
</dbReference>
<reference evidence="1 2" key="1">
    <citation type="submission" date="2017-09" db="EMBL/GenBank/DDBJ databases">
        <title>Large-scale bioinformatics analysis of Bacillus genomes uncovers conserved roles of natural products in bacterial physiology.</title>
        <authorList>
            <consortium name="Agbiome Team Llc"/>
            <person name="Bleich R.M."/>
            <person name="Grubbs K.J."/>
            <person name="Santa Maria K.C."/>
            <person name="Allen S.E."/>
            <person name="Farag S."/>
            <person name="Shank E.A."/>
            <person name="Bowers A."/>
        </authorList>
    </citation>
    <scope>NUCLEOTIDE SEQUENCE [LARGE SCALE GENOMIC DNA]</scope>
    <source>
        <strain evidence="1 2">AFS083741</strain>
    </source>
</reference>